<reference evidence="3" key="1">
    <citation type="journal article" date="2019" name="Int. J. Syst. Evol. Microbiol.">
        <title>The Global Catalogue of Microorganisms (GCM) 10K type strain sequencing project: providing services to taxonomists for standard genome sequencing and annotation.</title>
        <authorList>
            <consortium name="The Broad Institute Genomics Platform"/>
            <consortium name="The Broad Institute Genome Sequencing Center for Infectious Disease"/>
            <person name="Wu L."/>
            <person name="Ma J."/>
        </authorList>
    </citation>
    <scope>NUCLEOTIDE SEQUENCE [LARGE SCALE GENOMIC DNA]</scope>
    <source>
        <strain evidence="3">CGMCC 1.10188</strain>
    </source>
</reference>
<dbReference type="RefSeq" id="WP_188581969.1">
    <property type="nucleotide sequence ID" value="NZ_BMDZ01000078.1"/>
</dbReference>
<accession>A0ABQ1J4B5</accession>
<keyword evidence="3" id="KW-1185">Reference proteome</keyword>
<proteinExistence type="predicted"/>
<feature type="transmembrane region" description="Helical" evidence="1">
    <location>
        <begin position="189"/>
        <end position="211"/>
    </location>
</feature>
<dbReference type="Gene3D" id="3.40.50.1820">
    <property type="entry name" value="alpha/beta hydrolase"/>
    <property type="match status" value="1"/>
</dbReference>
<sequence>MARWALILVPGYYRKPKNTLRDLLVSNLTMAESMRMSVTSSDADMASLAVSASDDTALPETIDVIEAGWADLIPVPAEEKPIGRLLQGLSLLLYWIGSPGMWRAIFKYSFWIAAGYIFSALLLVLWLLSLLTVAVQTLDVAGIGTPVLPVTPITDAGAPANDTAEGSALLQEMLRDAAGWLTALIPQKYAAALAVIIPLLPVMIVADLAAFTRDYLSDLATDGITGLRARLRMRLQTAFGAALSKDYDHVIIVGHSFGSLIAADTVAGWYRAEDLARVRVVTLGSPGSVLSYRSQWVATEIANAVERRPGFGWTDIHAERDFWSAGLLPADSNRIAEGDVVRMVVDLPGTLVERFNGVVHLAYFRDEAVLRALLGQGSAAGVPVPVAALPVPHLLASE</sequence>
<organism evidence="2 3">
    <name type="scientific">Tistrella bauzanensis</name>
    <dbReference type="NCBI Taxonomy" id="657419"/>
    <lineage>
        <taxon>Bacteria</taxon>
        <taxon>Pseudomonadati</taxon>
        <taxon>Pseudomonadota</taxon>
        <taxon>Alphaproteobacteria</taxon>
        <taxon>Geminicoccales</taxon>
        <taxon>Geminicoccaceae</taxon>
        <taxon>Tistrella</taxon>
    </lineage>
</organism>
<evidence type="ECO:0000313" key="2">
    <source>
        <dbReference type="EMBL" id="GGB58327.1"/>
    </source>
</evidence>
<dbReference type="InterPro" id="IPR029058">
    <property type="entry name" value="AB_hydrolase_fold"/>
</dbReference>
<comment type="caution">
    <text evidence="2">The sequence shown here is derived from an EMBL/GenBank/DDBJ whole genome shotgun (WGS) entry which is preliminary data.</text>
</comment>
<name>A0ABQ1J4B5_9PROT</name>
<protein>
    <submittedName>
        <fullName evidence="2">Uncharacterized protein</fullName>
    </submittedName>
</protein>
<keyword evidence="1" id="KW-0812">Transmembrane</keyword>
<gene>
    <name evidence="2" type="ORF">GCM10011505_44000</name>
</gene>
<evidence type="ECO:0000313" key="3">
    <source>
        <dbReference type="Proteomes" id="UP000603352"/>
    </source>
</evidence>
<dbReference type="SUPFAM" id="SSF53474">
    <property type="entry name" value="alpha/beta-Hydrolases"/>
    <property type="match status" value="1"/>
</dbReference>
<evidence type="ECO:0000256" key="1">
    <source>
        <dbReference type="SAM" id="Phobius"/>
    </source>
</evidence>
<feature type="transmembrane region" description="Helical" evidence="1">
    <location>
        <begin position="108"/>
        <end position="128"/>
    </location>
</feature>
<keyword evidence="1" id="KW-0472">Membrane</keyword>
<keyword evidence="1" id="KW-1133">Transmembrane helix</keyword>
<dbReference type="Proteomes" id="UP000603352">
    <property type="component" value="Unassembled WGS sequence"/>
</dbReference>
<dbReference type="EMBL" id="BMDZ01000078">
    <property type="protein sequence ID" value="GGB58327.1"/>
    <property type="molecule type" value="Genomic_DNA"/>
</dbReference>